<dbReference type="Proteomes" id="UP001634393">
    <property type="component" value="Unassembled WGS sequence"/>
</dbReference>
<evidence type="ECO:0000313" key="2">
    <source>
        <dbReference type="EMBL" id="KAL3840664.1"/>
    </source>
</evidence>
<keyword evidence="1" id="KW-0175">Coiled coil</keyword>
<keyword evidence="3" id="KW-1185">Reference proteome</keyword>
<organism evidence="2 3">
    <name type="scientific">Penstemon smallii</name>
    <dbReference type="NCBI Taxonomy" id="265156"/>
    <lineage>
        <taxon>Eukaryota</taxon>
        <taxon>Viridiplantae</taxon>
        <taxon>Streptophyta</taxon>
        <taxon>Embryophyta</taxon>
        <taxon>Tracheophyta</taxon>
        <taxon>Spermatophyta</taxon>
        <taxon>Magnoliopsida</taxon>
        <taxon>eudicotyledons</taxon>
        <taxon>Gunneridae</taxon>
        <taxon>Pentapetalae</taxon>
        <taxon>asterids</taxon>
        <taxon>lamiids</taxon>
        <taxon>Lamiales</taxon>
        <taxon>Plantaginaceae</taxon>
        <taxon>Cheloneae</taxon>
        <taxon>Penstemon</taxon>
    </lineage>
</organism>
<proteinExistence type="predicted"/>
<accession>A0ABD3TU70</accession>
<dbReference type="EMBL" id="JBJXBP010000003">
    <property type="protein sequence ID" value="KAL3840664.1"/>
    <property type="molecule type" value="Genomic_DNA"/>
</dbReference>
<evidence type="ECO:0000256" key="1">
    <source>
        <dbReference type="SAM" id="Coils"/>
    </source>
</evidence>
<dbReference type="AlphaFoldDB" id="A0ABD3TU70"/>
<comment type="caution">
    <text evidence="2">The sequence shown here is derived from an EMBL/GenBank/DDBJ whole genome shotgun (WGS) entry which is preliminary data.</text>
</comment>
<reference evidence="2 3" key="1">
    <citation type="submission" date="2024-12" db="EMBL/GenBank/DDBJ databases">
        <title>The unique morphological basis and parallel evolutionary history of personate flowers in Penstemon.</title>
        <authorList>
            <person name="Depatie T.H."/>
            <person name="Wessinger C.A."/>
        </authorList>
    </citation>
    <scope>NUCLEOTIDE SEQUENCE [LARGE SCALE GENOMIC DNA]</scope>
    <source>
        <strain evidence="2">WTNN_2</strain>
        <tissue evidence="2">Leaf</tissue>
    </source>
</reference>
<feature type="coiled-coil region" evidence="1">
    <location>
        <begin position="37"/>
        <end position="71"/>
    </location>
</feature>
<gene>
    <name evidence="2" type="ORF">ACJIZ3_025255</name>
</gene>
<sequence length="282" mass="32534">MSKKSKGAVLDLKQPYGVGVYEDAKSRLKHQNLMQDYHDLQKDSNVMRSKLETAKQRKLTLAAEVRFLRRRYKYLVETKTMNISQDRKLIQPPNPLEQNKKIKEQLSKRKEASQHRLPPPVPELKAKKRRYIGKEVTLPGTPSVIDKPLKKTLLGRKETIEQRMHHPISVLNHKRRVNINQKERMFSNDFDLNQDSSPVEKGASLLTRAPIFDLNEISTGDEDFQSNVEAVKFEEAKKSMIRGLNDEQQNDLNLSICRNSGEGSSRVGKRKISWQDPVALRV</sequence>
<dbReference type="PANTHER" id="PTHR34807:SF3">
    <property type="entry name" value="OS08G0270800 PROTEIN"/>
    <property type="match status" value="1"/>
</dbReference>
<name>A0ABD3TU70_9LAMI</name>
<protein>
    <submittedName>
        <fullName evidence="2">Uncharacterized protein</fullName>
    </submittedName>
</protein>
<evidence type="ECO:0000313" key="3">
    <source>
        <dbReference type="Proteomes" id="UP001634393"/>
    </source>
</evidence>
<dbReference type="PANTHER" id="PTHR34807">
    <property type="entry name" value="OS08G0270800 PROTEIN"/>
    <property type="match status" value="1"/>
</dbReference>